<protein>
    <recommendedName>
        <fullName evidence="2">DUF115 domain-containing protein</fullName>
    </recommendedName>
</protein>
<organism evidence="1">
    <name type="scientific">marine metagenome</name>
    <dbReference type="NCBI Taxonomy" id="408172"/>
    <lineage>
        <taxon>unclassified sequences</taxon>
        <taxon>metagenomes</taxon>
        <taxon>ecological metagenomes</taxon>
    </lineage>
</organism>
<dbReference type="Gene3D" id="3.90.1480.10">
    <property type="entry name" value="Alpha-2,3-sialyltransferase"/>
    <property type="match status" value="1"/>
</dbReference>
<reference evidence="1" key="1">
    <citation type="submission" date="2018-05" db="EMBL/GenBank/DDBJ databases">
        <authorList>
            <person name="Lanie J.A."/>
            <person name="Ng W.-L."/>
            <person name="Kazmierczak K.M."/>
            <person name="Andrzejewski T.M."/>
            <person name="Davidsen T.M."/>
            <person name="Wayne K.J."/>
            <person name="Tettelin H."/>
            <person name="Glass J.I."/>
            <person name="Rusch D."/>
            <person name="Podicherti R."/>
            <person name="Tsui H.-C.T."/>
            <person name="Winkler M.E."/>
        </authorList>
    </citation>
    <scope>NUCLEOTIDE SEQUENCE</scope>
</reference>
<accession>A0A382QFN3</accession>
<sequence length="219" mass="25232">DFYLLDTCCYTLPEPFSFYRYFKNPYKQKYEKNIMGNLFRSEIAKFPELNLFTSFTNMLGAPLKNTHYLHHFGKRDPHSNYLDICSEFSYLAGGLYAAIGLAISLGFKKAILVGCDYLMKPKSYGHFYAQPKLGKDDGLNPYEMLLKSCSSQINLEAISDFKVDCWIPCTDYETYTGASLKYRENTEIVTNDNLLILNNAYEMGQYHGRILPIEHSTEV</sequence>
<evidence type="ECO:0000313" key="1">
    <source>
        <dbReference type="EMBL" id="SVC83442.1"/>
    </source>
</evidence>
<gene>
    <name evidence="1" type="ORF">METZ01_LOCUS336296</name>
</gene>
<dbReference type="EMBL" id="UINC01113675">
    <property type="protein sequence ID" value="SVC83442.1"/>
    <property type="molecule type" value="Genomic_DNA"/>
</dbReference>
<feature type="non-terminal residue" evidence="1">
    <location>
        <position position="1"/>
    </location>
</feature>
<dbReference type="AlphaFoldDB" id="A0A382QFN3"/>
<evidence type="ECO:0008006" key="2">
    <source>
        <dbReference type="Google" id="ProtNLM"/>
    </source>
</evidence>
<proteinExistence type="predicted"/>
<name>A0A382QFN3_9ZZZZ</name>